<evidence type="ECO:0000313" key="3">
    <source>
        <dbReference type="Proteomes" id="UP000826271"/>
    </source>
</evidence>
<dbReference type="PANTHER" id="PTHR48045">
    <property type="entry name" value="UDP-GLYCOSYLTRANSFERASE 72B1"/>
    <property type="match status" value="1"/>
</dbReference>
<accession>A0AAV6W607</accession>
<dbReference type="PANTHER" id="PTHR48045:SF31">
    <property type="entry name" value="UDP-GLYCOSYLTRANSFERASE 76B1-LIKE"/>
    <property type="match status" value="1"/>
</dbReference>
<evidence type="ECO:0000256" key="1">
    <source>
        <dbReference type="SAM" id="MobiDB-lite"/>
    </source>
</evidence>
<evidence type="ECO:0000313" key="2">
    <source>
        <dbReference type="EMBL" id="KAG8366926.1"/>
    </source>
</evidence>
<sequence length="101" mass="11695">MVDKDQFQELAMGFEQSNRPFLWVVRPDSDKDLPDGFMEDGNDIVKFDVIKEKIDRLFEEAAFKERALCLEEMICSSARGRGGEDDSYKNLSNQLQLDRRG</sequence>
<organism evidence="2 3">
    <name type="scientific">Buddleja alternifolia</name>
    <dbReference type="NCBI Taxonomy" id="168488"/>
    <lineage>
        <taxon>Eukaryota</taxon>
        <taxon>Viridiplantae</taxon>
        <taxon>Streptophyta</taxon>
        <taxon>Embryophyta</taxon>
        <taxon>Tracheophyta</taxon>
        <taxon>Spermatophyta</taxon>
        <taxon>Magnoliopsida</taxon>
        <taxon>eudicotyledons</taxon>
        <taxon>Gunneridae</taxon>
        <taxon>Pentapetalae</taxon>
        <taxon>asterids</taxon>
        <taxon>lamiids</taxon>
        <taxon>Lamiales</taxon>
        <taxon>Scrophulariaceae</taxon>
        <taxon>Buddlejeae</taxon>
        <taxon>Buddleja</taxon>
    </lineage>
</organism>
<dbReference type="AlphaFoldDB" id="A0AAV6W607"/>
<feature type="region of interest" description="Disordered" evidence="1">
    <location>
        <begin position="78"/>
        <end position="101"/>
    </location>
</feature>
<dbReference type="Gene3D" id="3.40.50.2000">
    <property type="entry name" value="Glycogen Phosphorylase B"/>
    <property type="match status" value="1"/>
</dbReference>
<gene>
    <name evidence="2" type="ORF">BUALT_Bualt16G0018800</name>
</gene>
<feature type="compositionally biased region" description="Polar residues" evidence="1">
    <location>
        <begin position="89"/>
        <end position="101"/>
    </location>
</feature>
<dbReference type="Proteomes" id="UP000826271">
    <property type="component" value="Unassembled WGS sequence"/>
</dbReference>
<name>A0AAV6W607_9LAMI</name>
<protein>
    <submittedName>
        <fullName evidence="2">Uncharacterized protein</fullName>
    </submittedName>
</protein>
<dbReference type="EMBL" id="WHWC01000016">
    <property type="protein sequence ID" value="KAG8366926.1"/>
    <property type="molecule type" value="Genomic_DNA"/>
</dbReference>
<proteinExistence type="predicted"/>
<dbReference type="SUPFAM" id="SSF53756">
    <property type="entry name" value="UDP-Glycosyltransferase/glycogen phosphorylase"/>
    <property type="match status" value="1"/>
</dbReference>
<keyword evidence="3" id="KW-1185">Reference proteome</keyword>
<reference evidence="2" key="1">
    <citation type="submission" date="2019-10" db="EMBL/GenBank/DDBJ databases">
        <authorList>
            <person name="Zhang R."/>
            <person name="Pan Y."/>
            <person name="Wang J."/>
            <person name="Ma R."/>
            <person name="Yu S."/>
        </authorList>
    </citation>
    <scope>NUCLEOTIDE SEQUENCE</scope>
    <source>
        <strain evidence="2">LA-IB0</strain>
        <tissue evidence="2">Leaf</tissue>
    </source>
</reference>
<comment type="caution">
    <text evidence="2">The sequence shown here is derived from an EMBL/GenBank/DDBJ whole genome shotgun (WGS) entry which is preliminary data.</text>
</comment>